<dbReference type="AlphaFoldDB" id="A0A9J5X9D9"/>
<protein>
    <submittedName>
        <fullName evidence="1">Uncharacterized protein</fullName>
    </submittedName>
</protein>
<dbReference type="Proteomes" id="UP000824120">
    <property type="component" value="Chromosome 9"/>
</dbReference>
<organism evidence="1 2">
    <name type="scientific">Solanum commersonii</name>
    <name type="common">Commerson's wild potato</name>
    <name type="synonym">Commerson's nightshade</name>
    <dbReference type="NCBI Taxonomy" id="4109"/>
    <lineage>
        <taxon>Eukaryota</taxon>
        <taxon>Viridiplantae</taxon>
        <taxon>Streptophyta</taxon>
        <taxon>Embryophyta</taxon>
        <taxon>Tracheophyta</taxon>
        <taxon>Spermatophyta</taxon>
        <taxon>Magnoliopsida</taxon>
        <taxon>eudicotyledons</taxon>
        <taxon>Gunneridae</taxon>
        <taxon>Pentapetalae</taxon>
        <taxon>asterids</taxon>
        <taxon>lamiids</taxon>
        <taxon>Solanales</taxon>
        <taxon>Solanaceae</taxon>
        <taxon>Solanoideae</taxon>
        <taxon>Solaneae</taxon>
        <taxon>Solanum</taxon>
    </lineage>
</organism>
<evidence type="ECO:0000313" key="1">
    <source>
        <dbReference type="EMBL" id="KAG5584945.1"/>
    </source>
</evidence>
<comment type="caution">
    <text evidence="1">The sequence shown here is derived from an EMBL/GenBank/DDBJ whole genome shotgun (WGS) entry which is preliminary data.</text>
</comment>
<sequence length="81" mass="9359">MNINYLMMWIDPHVTKPIPILGSTRTSILRASSSECALSNSYFNFSYVSTLEPYGVSFYTNKENLENHLNGQKSWSRHKLK</sequence>
<dbReference type="EMBL" id="JACXVP010000009">
    <property type="protein sequence ID" value="KAG5584945.1"/>
    <property type="molecule type" value="Genomic_DNA"/>
</dbReference>
<accession>A0A9J5X9D9</accession>
<proteinExistence type="predicted"/>
<gene>
    <name evidence="1" type="ORF">H5410_045379</name>
</gene>
<reference evidence="1 2" key="1">
    <citation type="submission" date="2020-09" db="EMBL/GenBank/DDBJ databases">
        <title>De no assembly of potato wild relative species, Solanum commersonii.</title>
        <authorList>
            <person name="Cho K."/>
        </authorList>
    </citation>
    <scope>NUCLEOTIDE SEQUENCE [LARGE SCALE GENOMIC DNA]</scope>
    <source>
        <strain evidence="1">LZ3.2</strain>
        <tissue evidence="1">Leaf</tissue>
    </source>
</reference>
<name>A0A9J5X9D9_SOLCO</name>
<evidence type="ECO:0000313" key="2">
    <source>
        <dbReference type="Proteomes" id="UP000824120"/>
    </source>
</evidence>
<feature type="non-terminal residue" evidence="1">
    <location>
        <position position="1"/>
    </location>
</feature>
<keyword evidence="2" id="KW-1185">Reference proteome</keyword>